<name>A0ABW7NCJ0_9BACT</name>
<reference evidence="2 3" key="1">
    <citation type="journal article" date="2013" name="Int. J. Syst. Evol. Microbiol.">
        <title>Marinoscillum luteum sp. nov., isolated from marine sediment.</title>
        <authorList>
            <person name="Cha I.T."/>
            <person name="Park S.J."/>
            <person name="Kim S.J."/>
            <person name="Kim J.G."/>
            <person name="Jung M.Y."/>
            <person name="Shin K.S."/>
            <person name="Kwon K.K."/>
            <person name="Yang S.H."/>
            <person name="Seo Y.S."/>
            <person name="Rhee S.K."/>
        </authorList>
    </citation>
    <scope>NUCLEOTIDE SEQUENCE [LARGE SCALE GENOMIC DNA]</scope>
    <source>
        <strain evidence="2 3">KCTC 23939</strain>
    </source>
</reference>
<dbReference type="EMBL" id="JBIPKE010000019">
    <property type="protein sequence ID" value="MFH6985212.1"/>
    <property type="molecule type" value="Genomic_DNA"/>
</dbReference>
<proteinExistence type="predicted"/>
<dbReference type="Gene3D" id="3.10.20.30">
    <property type="match status" value="1"/>
</dbReference>
<sequence>MPEVTIKNLNSKTIHCNSKTEKLLDILLTETDWMHACGKKGKCTTCTTEILAGQDALSGYTEAERRFINLGRLKEGDRLACQAEVHGNVTVKAPGTYKLPHIDYSE</sequence>
<evidence type="ECO:0000313" key="3">
    <source>
        <dbReference type="Proteomes" id="UP001610063"/>
    </source>
</evidence>
<dbReference type="InterPro" id="IPR012675">
    <property type="entry name" value="Beta-grasp_dom_sf"/>
</dbReference>
<protein>
    <submittedName>
        <fullName evidence="2">2Fe-2S iron-sulfur cluster-binding protein</fullName>
    </submittedName>
</protein>
<feature type="domain" description="2Fe-2S ferredoxin-type" evidence="1">
    <location>
        <begin position="2"/>
        <end position="97"/>
    </location>
</feature>
<dbReference type="RefSeq" id="WP_395418689.1">
    <property type="nucleotide sequence ID" value="NZ_JBIPKE010000019.1"/>
</dbReference>
<dbReference type="Pfam" id="PF00111">
    <property type="entry name" value="Fer2"/>
    <property type="match status" value="1"/>
</dbReference>
<comment type="caution">
    <text evidence="2">The sequence shown here is derived from an EMBL/GenBank/DDBJ whole genome shotgun (WGS) entry which is preliminary data.</text>
</comment>
<evidence type="ECO:0000259" key="1">
    <source>
        <dbReference type="PROSITE" id="PS51085"/>
    </source>
</evidence>
<keyword evidence="3" id="KW-1185">Reference proteome</keyword>
<dbReference type="CDD" id="cd00207">
    <property type="entry name" value="fer2"/>
    <property type="match status" value="1"/>
</dbReference>
<evidence type="ECO:0000313" key="2">
    <source>
        <dbReference type="EMBL" id="MFH6985212.1"/>
    </source>
</evidence>
<gene>
    <name evidence="2" type="ORF">ACHKAR_17300</name>
</gene>
<accession>A0ABW7NCJ0</accession>
<dbReference type="InterPro" id="IPR036010">
    <property type="entry name" value="2Fe-2S_ferredoxin-like_sf"/>
</dbReference>
<dbReference type="PROSITE" id="PS51085">
    <property type="entry name" value="2FE2S_FER_2"/>
    <property type="match status" value="1"/>
</dbReference>
<dbReference type="InterPro" id="IPR001041">
    <property type="entry name" value="2Fe-2S_ferredoxin-type"/>
</dbReference>
<organism evidence="2 3">
    <name type="scientific">Marinoscillum luteum</name>
    <dbReference type="NCBI Taxonomy" id="861051"/>
    <lineage>
        <taxon>Bacteria</taxon>
        <taxon>Pseudomonadati</taxon>
        <taxon>Bacteroidota</taxon>
        <taxon>Cytophagia</taxon>
        <taxon>Cytophagales</taxon>
        <taxon>Reichenbachiellaceae</taxon>
        <taxon>Marinoscillum</taxon>
    </lineage>
</organism>
<dbReference type="SUPFAM" id="SSF54292">
    <property type="entry name" value="2Fe-2S ferredoxin-like"/>
    <property type="match status" value="1"/>
</dbReference>
<dbReference type="Proteomes" id="UP001610063">
    <property type="component" value="Unassembled WGS sequence"/>
</dbReference>